<accession>A0ABQ7WTU0</accession>
<comment type="caution">
    <text evidence="1">The sequence shown here is derived from an EMBL/GenBank/DDBJ whole genome shotgun (WGS) entry which is preliminary data.</text>
</comment>
<sequence length="457" mass="52054">MASQETVSTEEVNVLRHQMAKMYEAWMSGQAPPSSIRNYLNMNMSPPIQVSTNDPIYPPGFGPFINTSNIAGTSTVRPLNTPMMSSYPHTHQYSSHVEAEKAVKNEEHEEMARSMKNLKQSTRDMQGLGGHKIPDRTSLANMSKKTIGNFREYAIRWREQAARVKTPMKESEMINVFLKVQEPVYFHYLLSVVEKTFAEVIKIGEMVKNGIKSGKIVSQAALKATTQVIKIGSRNLRGKKMKEDVANVMSDKQKSPRGPLYQSAPPQYHHYLPMQDTQYSIISPQYAVYNAQQYAYPPNYPQWRALTYQNVHPSQNFRAPYNPRPTQGFEGGQRPRNNFTPIGESYTSLFNKLKYLKMIEPISQNYVDPHAKGFNPTSRCAYHSDAPGHRFEDCRNFKKMIVVQNDDPPNVTKNPLPAHSNVHFIEMICDDKEYDNSEEKTIEIGGAFTKDNVQRSG</sequence>
<protein>
    <recommendedName>
        <fullName evidence="3">Gag-pro-like protein</fullName>
    </recommendedName>
</protein>
<keyword evidence="2" id="KW-1185">Reference proteome</keyword>
<reference evidence="1 2" key="1">
    <citation type="journal article" date="2021" name="bioRxiv">
        <title>Chromosome-scale and haplotype-resolved genome assembly of a tetraploid potato cultivar.</title>
        <authorList>
            <person name="Sun H."/>
            <person name="Jiao W.-B."/>
            <person name="Krause K."/>
            <person name="Campoy J.A."/>
            <person name="Goel M."/>
            <person name="Folz-Donahue K."/>
            <person name="Kukat C."/>
            <person name="Huettel B."/>
            <person name="Schneeberger K."/>
        </authorList>
    </citation>
    <scope>NUCLEOTIDE SEQUENCE [LARGE SCALE GENOMIC DNA]</scope>
    <source>
        <strain evidence="1">SolTubOtavaFocal</strain>
        <tissue evidence="1">Leaves</tissue>
    </source>
</reference>
<proteinExistence type="predicted"/>
<evidence type="ECO:0000313" key="1">
    <source>
        <dbReference type="EMBL" id="KAH0784165.1"/>
    </source>
</evidence>
<organism evidence="1 2">
    <name type="scientific">Solanum tuberosum</name>
    <name type="common">Potato</name>
    <dbReference type="NCBI Taxonomy" id="4113"/>
    <lineage>
        <taxon>Eukaryota</taxon>
        <taxon>Viridiplantae</taxon>
        <taxon>Streptophyta</taxon>
        <taxon>Embryophyta</taxon>
        <taxon>Tracheophyta</taxon>
        <taxon>Spermatophyta</taxon>
        <taxon>Magnoliopsida</taxon>
        <taxon>eudicotyledons</taxon>
        <taxon>Gunneridae</taxon>
        <taxon>Pentapetalae</taxon>
        <taxon>asterids</taxon>
        <taxon>lamiids</taxon>
        <taxon>Solanales</taxon>
        <taxon>Solanaceae</taxon>
        <taxon>Solanoideae</taxon>
        <taxon>Solaneae</taxon>
        <taxon>Solanum</taxon>
    </lineage>
</organism>
<dbReference type="Proteomes" id="UP000826656">
    <property type="component" value="Unassembled WGS sequence"/>
</dbReference>
<name>A0ABQ7WTU0_SOLTU</name>
<gene>
    <name evidence="1" type="ORF">KY290_003763</name>
</gene>
<evidence type="ECO:0008006" key="3">
    <source>
        <dbReference type="Google" id="ProtNLM"/>
    </source>
</evidence>
<dbReference type="PANTHER" id="PTHR32108">
    <property type="entry name" value="DNA-DIRECTED RNA POLYMERASE SUBUNIT ALPHA"/>
    <property type="match status" value="1"/>
</dbReference>
<dbReference type="EMBL" id="JAIVGD010000001">
    <property type="protein sequence ID" value="KAH0784165.1"/>
    <property type="molecule type" value="Genomic_DNA"/>
</dbReference>
<dbReference type="PANTHER" id="PTHR32108:SF9">
    <property type="entry name" value="REVERSE TRANSCRIPTASE RNASE H-LIKE DOMAIN-CONTAINING PROTEIN"/>
    <property type="match status" value="1"/>
</dbReference>
<evidence type="ECO:0000313" key="2">
    <source>
        <dbReference type="Proteomes" id="UP000826656"/>
    </source>
</evidence>